<dbReference type="SUPFAM" id="SSF52058">
    <property type="entry name" value="L domain-like"/>
    <property type="match status" value="1"/>
</dbReference>
<dbReference type="InterPro" id="IPR032675">
    <property type="entry name" value="LRR_dom_sf"/>
</dbReference>
<keyword evidence="4" id="KW-1185">Reference proteome</keyword>
<gene>
    <name evidence="3" type="ORF">Tco_0725245</name>
</gene>
<dbReference type="PANTHER" id="PTHR48059">
    <property type="entry name" value="POLYGALACTURONASE INHIBITOR 1"/>
    <property type="match status" value="1"/>
</dbReference>
<evidence type="ECO:0000313" key="4">
    <source>
        <dbReference type="Proteomes" id="UP001151760"/>
    </source>
</evidence>
<dbReference type="InterPro" id="IPR013103">
    <property type="entry name" value="RVT_2"/>
</dbReference>
<dbReference type="Gene3D" id="3.80.10.10">
    <property type="entry name" value="Ribonuclease Inhibitor"/>
    <property type="match status" value="1"/>
</dbReference>
<dbReference type="Pfam" id="PF00560">
    <property type="entry name" value="LRR_1"/>
    <property type="match status" value="3"/>
</dbReference>
<dbReference type="InterPro" id="IPR043502">
    <property type="entry name" value="DNA/RNA_pol_sf"/>
</dbReference>
<dbReference type="InterPro" id="IPR051848">
    <property type="entry name" value="PGIP"/>
</dbReference>
<feature type="domain" description="Reverse transcriptase Ty1/copia-type" evidence="2">
    <location>
        <begin position="1"/>
        <end position="66"/>
    </location>
</feature>
<organism evidence="3 4">
    <name type="scientific">Tanacetum coccineum</name>
    <dbReference type="NCBI Taxonomy" id="301880"/>
    <lineage>
        <taxon>Eukaryota</taxon>
        <taxon>Viridiplantae</taxon>
        <taxon>Streptophyta</taxon>
        <taxon>Embryophyta</taxon>
        <taxon>Tracheophyta</taxon>
        <taxon>Spermatophyta</taxon>
        <taxon>Magnoliopsida</taxon>
        <taxon>eudicotyledons</taxon>
        <taxon>Gunneridae</taxon>
        <taxon>Pentapetalae</taxon>
        <taxon>asterids</taxon>
        <taxon>campanulids</taxon>
        <taxon>Asterales</taxon>
        <taxon>Asteraceae</taxon>
        <taxon>Asteroideae</taxon>
        <taxon>Anthemideae</taxon>
        <taxon>Anthemidinae</taxon>
        <taxon>Tanacetum</taxon>
    </lineage>
</organism>
<comment type="caution">
    <text evidence="3">The sequence shown here is derived from an EMBL/GenBank/DDBJ whole genome shotgun (WGS) entry which is preliminary data.</text>
</comment>
<protein>
    <submittedName>
        <fullName evidence="3">Zinc finger, CCHC-type containing protein</fullName>
    </submittedName>
</protein>
<evidence type="ECO:0000259" key="2">
    <source>
        <dbReference type="Pfam" id="PF07727"/>
    </source>
</evidence>
<dbReference type="PANTHER" id="PTHR48059:SF30">
    <property type="entry name" value="OS06G0587000 PROTEIN"/>
    <property type="match status" value="1"/>
</dbReference>
<accession>A0ABQ4YCB1</accession>
<evidence type="ECO:0000313" key="3">
    <source>
        <dbReference type="EMBL" id="GJS75364.1"/>
    </source>
</evidence>
<evidence type="ECO:0000256" key="1">
    <source>
        <dbReference type="ARBA" id="ARBA00004196"/>
    </source>
</evidence>
<dbReference type="Proteomes" id="UP001151760">
    <property type="component" value="Unassembled WGS sequence"/>
</dbReference>
<dbReference type="EMBL" id="BQNB010010298">
    <property type="protein sequence ID" value="GJS75364.1"/>
    <property type="molecule type" value="Genomic_DNA"/>
</dbReference>
<proteinExistence type="predicted"/>
<name>A0ABQ4YCB1_9ASTR</name>
<sequence length="305" mass="33685">MDVKTAFLNGDLDEEVYMKQPEGFVMPGNEHKVCKLVKSLYGLKQAPKQWHQKFDEVVLSSGFHLNQSDKFTSNPSRQHWKAITRVFKYLRGTKDYGLSYVGYPSVLEGYSDASWINHIEDSSSTSRWVFLLGVSSSSPSLICHLGKLSHVDPCLWVGVVCDPANLQVVTLDLSDSQISGEVGPEISHLTQLKSLNLSFNDFSGPIPSQIGNCTRLQYLDLSVNSLSGNIPNTLGNLLTLKHLNLGTNSLNGSIPEYIFHIPTLEILALSLNRLTGFIPSNLGMQPCSKNCLLTTISLLDRCLLA</sequence>
<reference evidence="3" key="2">
    <citation type="submission" date="2022-01" db="EMBL/GenBank/DDBJ databases">
        <authorList>
            <person name="Yamashiro T."/>
            <person name="Shiraishi A."/>
            <person name="Satake H."/>
            <person name="Nakayama K."/>
        </authorList>
    </citation>
    <scope>NUCLEOTIDE SEQUENCE</scope>
</reference>
<reference evidence="3" key="1">
    <citation type="journal article" date="2022" name="Int. J. Mol. Sci.">
        <title>Draft Genome of Tanacetum Coccineum: Genomic Comparison of Closely Related Tanacetum-Family Plants.</title>
        <authorList>
            <person name="Yamashiro T."/>
            <person name="Shiraishi A."/>
            <person name="Nakayama K."/>
            <person name="Satake H."/>
        </authorList>
    </citation>
    <scope>NUCLEOTIDE SEQUENCE</scope>
</reference>
<comment type="subcellular location">
    <subcellularLocation>
        <location evidence="1">Cell envelope</location>
    </subcellularLocation>
</comment>
<dbReference type="Pfam" id="PF07727">
    <property type="entry name" value="RVT_2"/>
    <property type="match status" value="1"/>
</dbReference>
<dbReference type="SUPFAM" id="SSF56672">
    <property type="entry name" value="DNA/RNA polymerases"/>
    <property type="match status" value="1"/>
</dbReference>
<dbReference type="InterPro" id="IPR001611">
    <property type="entry name" value="Leu-rich_rpt"/>
</dbReference>